<dbReference type="AlphaFoldDB" id="A0A4Y2R228"/>
<proteinExistence type="predicted"/>
<reference evidence="1 2" key="1">
    <citation type="journal article" date="2019" name="Sci. Rep.">
        <title>Orb-weaving spider Araneus ventricosus genome elucidates the spidroin gene catalogue.</title>
        <authorList>
            <person name="Kono N."/>
            <person name="Nakamura H."/>
            <person name="Ohtoshi R."/>
            <person name="Moran D.A.P."/>
            <person name="Shinohara A."/>
            <person name="Yoshida Y."/>
            <person name="Fujiwara M."/>
            <person name="Mori M."/>
            <person name="Tomita M."/>
            <person name="Arakawa K."/>
        </authorList>
    </citation>
    <scope>NUCLEOTIDE SEQUENCE [LARGE SCALE GENOMIC DNA]</scope>
</reference>
<keyword evidence="2" id="KW-1185">Reference proteome</keyword>
<protein>
    <submittedName>
        <fullName evidence="1">Uncharacterized protein</fullName>
    </submittedName>
</protein>
<accession>A0A4Y2R228</accession>
<evidence type="ECO:0000313" key="1">
    <source>
        <dbReference type="EMBL" id="GBN69727.1"/>
    </source>
</evidence>
<organism evidence="1 2">
    <name type="scientific">Araneus ventricosus</name>
    <name type="common">Orbweaver spider</name>
    <name type="synonym">Epeira ventricosa</name>
    <dbReference type="NCBI Taxonomy" id="182803"/>
    <lineage>
        <taxon>Eukaryota</taxon>
        <taxon>Metazoa</taxon>
        <taxon>Ecdysozoa</taxon>
        <taxon>Arthropoda</taxon>
        <taxon>Chelicerata</taxon>
        <taxon>Arachnida</taxon>
        <taxon>Araneae</taxon>
        <taxon>Araneomorphae</taxon>
        <taxon>Entelegynae</taxon>
        <taxon>Araneoidea</taxon>
        <taxon>Araneidae</taxon>
        <taxon>Araneus</taxon>
    </lineage>
</organism>
<sequence>MARRLEKWPICATLTRLLESIRLKLPGKLSDGVILLHDIARQWRTGQVASLPDGKWAPLYIRQFGPPDMCRLKILKTILRNSLSEENLEFLYVAMKMNF</sequence>
<comment type="caution">
    <text evidence="1">The sequence shown here is derived from an EMBL/GenBank/DDBJ whole genome shotgun (WGS) entry which is preliminary data.</text>
</comment>
<name>A0A4Y2R228_ARAVE</name>
<evidence type="ECO:0000313" key="2">
    <source>
        <dbReference type="Proteomes" id="UP000499080"/>
    </source>
</evidence>
<dbReference type="Proteomes" id="UP000499080">
    <property type="component" value="Unassembled WGS sequence"/>
</dbReference>
<dbReference type="EMBL" id="BGPR01142063">
    <property type="protein sequence ID" value="GBN69727.1"/>
    <property type="molecule type" value="Genomic_DNA"/>
</dbReference>
<dbReference type="OrthoDB" id="10559835at2759"/>
<gene>
    <name evidence="1" type="ORF">AVEN_137478_1</name>
</gene>